<gene>
    <name evidence="3 6" type="primary">iolG</name>
    <name evidence="6" type="ORF">GCM10011348_47550</name>
</gene>
<dbReference type="InterPro" id="IPR004104">
    <property type="entry name" value="Gfo/Idh/MocA-like_OxRdtase_C"/>
</dbReference>
<evidence type="ECO:0000256" key="2">
    <source>
        <dbReference type="ARBA" id="ARBA00023027"/>
    </source>
</evidence>
<dbReference type="InterPro" id="IPR000683">
    <property type="entry name" value="Gfo/Idh/MocA-like_OxRdtase_N"/>
</dbReference>
<dbReference type="Pfam" id="PF01408">
    <property type="entry name" value="GFO_IDH_MocA"/>
    <property type="match status" value="1"/>
</dbReference>
<dbReference type="SUPFAM" id="SSF51735">
    <property type="entry name" value="NAD(P)-binding Rossmann-fold domains"/>
    <property type="match status" value="1"/>
</dbReference>
<dbReference type="GO" id="GO:0000166">
    <property type="term" value="F:nucleotide binding"/>
    <property type="evidence" value="ECO:0007669"/>
    <property type="project" value="InterPro"/>
</dbReference>
<dbReference type="GO" id="GO:0050112">
    <property type="term" value="F:inositol 2-dehydrogenase (NAD+) activity"/>
    <property type="evidence" value="ECO:0007669"/>
    <property type="project" value="UniProtKB-UniRule"/>
</dbReference>
<dbReference type="EMBL" id="BMLT01000027">
    <property type="protein sequence ID" value="GGO89550.1"/>
    <property type="molecule type" value="Genomic_DNA"/>
</dbReference>
<dbReference type="EC" id="1.1.1.18" evidence="3"/>
<comment type="catalytic activity">
    <reaction evidence="3">
        <text>myo-inositol + NAD(+) = scyllo-inosose + NADH + H(+)</text>
        <dbReference type="Rhea" id="RHEA:16949"/>
        <dbReference type="ChEBI" id="CHEBI:15378"/>
        <dbReference type="ChEBI" id="CHEBI:17268"/>
        <dbReference type="ChEBI" id="CHEBI:17811"/>
        <dbReference type="ChEBI" id="CHEBI:57540"/>
        <dbReference type="ChEBI" id="CHEBI:57945"/>
        <dbReference type="EC" id="1.1.1.18"/>
    </reaction>
</comment>
<evidence type="ECO:0000259" key="4">
    <source>
        <dbReference type="Pfam" id="PF01408"/>
    </source>
</evidence>
<dbReference type="Gene3D" id="3.30.360.10">
    <property type="entry name" value="Dihydrodipicolinate Reductase, domain 2"/>
    <property type="match status" value="1"/>
</dbReference>
<dbReference type="RefSeq" id="WP_188863145.1">
    <property type="nucleotide sequence ID" value="NZ_BMLT01000027.1"/>
</dbReference>
<comment type="subunit">
    <text evidence="3">Homotetramer.</text>
</comment>
<evidence type="ECO:0000313" key="6">
    <source>
        <dbReference type="EMBL" id="GGO89550.1"/>
    </source>
</evidence>
<feature type="domain" description="Gfo/Idh/MocA-like oxidoreductase C-terminal" evidence="5">
    <location>
        <begin position="137"/>
        <end position="322"/>
    </location>
</feature>
<accession>A0A917ZSD0</accession>
<protein>
    <recommendedName>
        <fullName evidence="3">Inositol 2-dehydrogenase</fullName>
        <ecNumber evidence="3">1.1.1.18</ecNumber>
    </recommendedName>
    <alternativeName>
        <fullName evidence="3">Myo-inositol 2-dehydrogenase</fullName>
        <shortName evidence="3">MI 2-dehydrogenase</shortName>
    </alternativeName>
</protein>
<dbReference type="PANTHER" id="PTHR43593">
    <property type="match status" value="1"/>
</dbReference>
<dbReference type="PANTHER" id="PTHR43593:SF1">
    <property type="entry name" value="INOSITOL 2-DEHYDROGENASE"/>
    <property type="match status" value="1"/>
</dbReference>
<dbReference type="InterPro" id="IPR050424">
    <property type="entry name" value="Gfo-Idh-MocA_inositol_DH"/>
</dbReference>
<dbReference type="HAMAP" id="MF_01671">
    <property type="entry name" value="IolG"/>
    <property type="match status" value="1"/>
</dbReference>
<keyword evidence="1 3" id="KW-0560">Oxidoreductase</keyword>
<dbReference type="InterPro" id="IPR036291">
    <property type="entry name" value="NAD(P)-bd_dom_sf"/>
</dbReference>
<proteinExistence type="inferred from homology"/>
<reference evidence="6 7" key="1">
    <citation type="journal article" date="2014" name="Int. J. Syst. Evol. Microbiol.">
        <title>Complete genome sequence of Corynebacterium casei LMG S-19264T (=DSM 44701T), isolated from a smear-ripened cheese.</title>
        <authorList>
            <consortium name="US DOE Joint Genome Institute (JGI-PGF)"/>
            <person name="Walter F."/>
            <person name="Albersmeier A."/>
            <person name="Kalinowski J."/>
            <person name="Ruckert C."/>
        </authorList>
    </citation>
    <scope>NUCLEOTIDE SEQUENCE [LARGE SCALE GENOMIC DNA]</scope>
    <source>
        <strain evidence="6 7">CGMCC 1.7286</strain>
    </source>
</reference>
<sequence>MTIRIGVIGTGAIGEDHARRITQTLSGGKIVAVNDVNQDQARAVVDRLGLDAKVYESGHELIQADDVDAVLVCSWGPTHEEFVLAAIEAGKYVFCEKPLATTAEGCLRIVEAEVKAGKRLVQVGFMRRYDKGYQQLKQALDNNEIGAPLMMHCAHRNPTVPDRYVTEMAIVDTAIHELDVLRWLLNDDYKSMQVVYPKGTKNRFEHLADPQILLIETLGGVRIDLEIFVNCQYGYDIQCQVVGESGIASLPEPQSLLMRKDTKLYTNVLVDWKDRFIESYDIELQDFIRGCEQDTVGGPSAWDGYAAAVAADSAVKAQQSGAIESVEMAGRPAFYG</sequence>
<evidence type="ECO:0000313" key="7">
    <source>
        <dbReference type="Proteomes" id="UP000599578"/>
    </source>
</evidence>
<dbReference type="GO" id="GO:0019310">
    <property type="term" value="P:inositol catabolic process"/>
    <property type="evidence" value="ECO:0007669"/>
    <property type="project" value="UniProtKB-UniRule"/>
</dbReference>
<dbReference type="Gene3D" id="3.40.50.720">
    <property type="entry name" value="NAD(P)-binding Rossmann-like Domain"/>
    <property type="match status" value="1"/>
</dbReference>
<comment type="caution">
    <text evidence="6">The sequence shown here is derived from an EMBL/GenBank/DDBJ whole genome shotgun (WGS) entry which is preliminary data.</text>
</comment>
<keyword evidence="7" id="KW-1185">Reference proteome</keyword>
<dbReference type="Pfam" id="PF02894">
    <property type="entry name" value="GFO_IDH_MocA_C"/>
    <property type="match status" value="1"/>
</dbReference>
<evidence type="ECO:0000256" key="3">
    <source>
        <dbReference type="HAMAP-Rule" id="MF_01671"/>
    </source>
</evidence>
<organism evidence="6 7">
    <name type="scientific">Marinobacterium nitratireducens</name>
    <dbReference type="NCBI Taxonomy" id="518897"/>
    <lineage>
        <taxon>Bacteria</taxon>
        <taxon>Pseudomonadati</taxon>
        <taxon>Pseudomonadota</taxon>
        <taxon>Gammaproteobacteria</taxon>
        <taxon>Oceanospirillales</taxon>
        <taxon>Oceanospirillaceae</taxon>
        <taxon>Marinobacterium</taxon>
    </lineage>
</organism>
<dbReference type="SUPFAM" id="SSF55347">
    <property type="entry name" value="Glyceraldehyde-3-phosphate dehydrogenase-like, C-terminal domain"/>
    <property type="match status" value="1"/>
</dbReference>
<evidence type="ECO:0000259" key="5">
    <source>
        <dbReference type="Pfam" id="PF02894"/>
    </source>
</evidence>
<evidence type="ECO:0000256" key="1">
    <source>
        <dbReference type="ARBA" id="ARBA00023002"/>
    </source>
</evidence>
<keyword evidence="2 3" id="KW-0520">NAD</keyword>
<comment type="function">
    <text evidence="3">Involved in the oxidation of myo-inositol (MI) to 2-keto-myo-inositol (2KMI or 2-inosose).</text>
</comment>
<name>A0A917ZSD0_9GAMM</name>
<dbReference type="InterPro" id="IPR023794">
    <property type="entry name" value="MI/DCI_dehydrogenase"/>
</dbReference>
<feature type="domain" description="Gfo/Idh/MocA-like oxidoreductase N-terminal" evidence="4">
    <location>
        <begin position="3"/>
        <end position="125"/>
    </location>
</feature>
<dbReference type="Proteomes" id="UP000599578">
    <property type="component" value="Unassembled WGS sequence"/>
</dbReference>
<dbReference type="AlphaFoldDB" id="A0A917ZSD0"/>
<comment type="similarity">
    <text evidence="3">Belongs to the Gfo/Idh/MocA family.</text>
</comment>